<gene>
    <name evidence="2" type="ORF">N1028_02070</name>
</gene>
<sequence length="133" mass="14651">MPEIEILHELTAMGSHFVLQHPYDLSGMDCENLETTYLDQASAESAATLALLSLLRAGKSIAFSFERAPDLGSGRETLWVCPSTDIRFRFNGSRPPRIDEQWVRAIIATAESPTGLRLIDEAEVMSASNLIKA</sequence>
<evidence type="ECO:0000313" key="3">
    <source>
        <dbReference type="Proteomes" id="UP001165587"/>
    </source>
</evidence>
<comment type="caution">
    <text evidence="2">The sequence shown here is derived from an EMBL/GenBank/DDBJ whole genome shotgun (WGS) entry which is preliminary data.</text>
</comment>
<dbReference type="EMBL" id="JANLCK010000001">
    <property type="protein sequence ID" value="MCS5724676.1"/>
    <property type="molecule type" value="Genomic_DNA"/>
</dbReference>
<dbReference type="Pfam" id="PF25355">
    <property type="entry name" value="DUF7882"/>
    <property type="match status" value="1"/>
</dbReference>
<evidence type="ECO:0000259" key="1">
    <source>
        <dbReference type="Pfam" id="PF25355"/>
    </source>
</evidence>
<accession>A0AA41XGU8</accession>
<dbReference type="InterPro" id="IPR057204">
    <property type="entry name" value="DUF7882"/>
</dbReference>
<protein>
    <recommendedName>
        <fullName evidence="1">DUF7882 domain-containing protein</fullName>
    </recommendedName>
</protein>
<feature type="domain" description="DUF7882" evidence="1">
    <location>
        <begin position="50"/>
        <end position="121"/>
    </location>
</feature>
<name>A0AA41XGU8_9MICO</name>
<dbReference type="Proteomes" id="UP001165587">
    <property type="component" value="Unassembled WGS sequence"/>
</dbReference>
<evidence type="ECO:0000313" key="2">
    <source>
        <dbReference type="EMBL" id="MCS5724676.1"/>
    </source>
</evidence>
<keyword evidence="3" id="KW-1185">Reference proteome</keyword>
<organism evidence="2 3">
    <name type="scientific">Herbiconiux oxytropis</name>
    <dbReference type="NCBI Taxonomy" id="2970915"/>
    <lineage>
        <taxon>Bacteria</taxon>
        <taxon>Bacillati</taxon>
        <taxon>Actinomycetota</taxon>
        <taxon>Actinomycetes</taxon>
        <taxon>Micrococcales</taxon>
        <taxon>Microbacteriaceae</taxon>
        <taxon>Herbiconiux</taxon>
    </lineage>
</organism>
<reference evidence="2" key="1">
    <citation type="submission" date="2022-08" db="EMBL/GenBank/DDBJ databases">
        <authorList>
            <person name="Deng Y."/>
            <person name="Han X.-F."/>
            <person name="Zhang Y.-Q."/>
        </authorList>
    </citation>
    <scope>NUCLEOTIDE SEQUENCE</scope>
    <source>
        <strain evidence="2">CPCC 203407</strain>
    </source>
</reference>
<proteinExistence type="predicted"/>
<dbReference type="RefSeq" id="WP_259525106.1">
    <property type="nucleotide sequence ID" value="NZ_JANLCK010000001.1"/>
</dbReference>
<dbReference type="AlphaFoldDB" id="A0AA41XGU8"/>